<evidence type="ECO:0000256" key="10">
    <source>
        <dbReference type="ARBA" id="ARBA00022840"/>
    </source>
</evidence>
<feature type="domain" description="Gnk2-homologous" evidence="21">
    <location>
        <begin position="880"/>
        <end position="988"/>
    </location>
</feature>
<dbReference type="FunFam" id="3.30.200.20:FF:000142">
    <property type="entry name" value="Cysteine-rich receptor-like protein kinase 10"/>
    <property type="match status" value="1"/>
</dbReference>
<dbReference type="PROSITE" id="PS51473">
    <property type="entry name" value="GNK2"/>
    <property type="match status" value="4"/>
</dbReference>
<evidence type="ECO:0000256" key="2">
    <source>
        <dbReference type="ARBA" id="ARBA00022527"/>
    </source>
</evidence>
<evidence type="ECO:0000256" key="8">
    <source>
        <dbReference type="ARBA" id="ARBA00022741"/>
    </source>
</evidence>
<dbReference type="CDD" id="cd14066">
    <property type="entry name" value="STKc_IRAK"/>
    <property type="match status" value="1"/>
</dbReference>
<dbReference type="SUPFAM" id="SSF56112">
    <property type="entry name" value="Protein kinase-like (PK-like)"/>
    <property type="match status" value="3"/>
</dbReference>
<keyword evidence="7" id="KW-0677">Repeat</keyword>
<dbReference type="EMBL" id="BTGU01000032">
    <property type="protein sequence ID" value="GMN49787.1"/>
    <property type="molecule type" value="Genomic_DNA"/>
</dbReference>
<feature type="domain" description="Protein kinase" evidence="20">
    <location>
        <begin position="339"/>
        <end position="614"/>
    </location>
</feature>
<evidence type="ECO:0000256" key="14">
    <source>
        <dbReference type="ARBA" id="ARBA00023180"/>
    </source>
</evidence>
<keyword evidence="3" id="KW-0597">Phosphoprotein</keyword>
<dbReference type="FunFam" id="3.30.430.20:FF:000002">
    <property type="entry name" value="Cysteine-rich receptor-like protein kinase 10"/>
    <property type="match status" value="1"/>
</dbReference>
<evidence type="ECO:0000256" key="3">
    <source>
        <dbReference type="ARBA" id="ARBA00022553"/>
    </source>
</evidence>
<dbReference type="Pfam" id="PF01657">
    <property type="entry name" value="Stress-antifung"/>
    <property type="match status" value="4"/>
</dbReference>
<keyword evidence="14" id="KW-0325">Glycoprotein</keyword>
<dbReference type="GO" id="GO:0005524">
    <property type="term" value="F:ATP binding"/>
    <property type="evidence" value="ECO:0007669"/>
    <property type="project" value="UniProtKB-UniRule"/>
</dbReference>
<dbReference type="PROSITE" id="PS00107">
    <property type="entry name" value="PROTEIN_KINASE_ATP"/>
    <property type="match status" value="1"/>
</dbReference>
<comment type="catalytic activity">
    <reaction evidence="16">
        <text>L-threonyl-[protein] + ATP = O-phospho-L-threonyl-[protein] + ADP + H(+)</text>
        <dbReference type="Rhea" id="RHEA:46608"/>
        <dbReference type="Rhea" id="RHEA-COMP:11060"/>
        <dbReference type="Rhea" id="RHEA-COMP:11605"/>
        <dbReference type="ChEBI" id="CHEBI:15378"/>
        <dbReference type="ChEBI" id="CHEBI:30013"/>
        <dbReference type="ChEBI" id="CHEBI:30616"/>
        <dbReference type="ChEBI" id="CHEBI:61977"/>
        <dbReference type="ChEBI" id="CHEBI:456216"/>
    </reaction>
</comment>
<reference evidence="22" key="1">
    <citation type="submission" date="2023-07" db="EMBL/GenBank/DDBJ databases">
        <title>draft genome sequence of fig (Ficus carica).</title>
        <authorList>
            <person name="Takahashi T."/>
            <person name="Nishimura K."/>
        </authorList>
    </citation>
    <scope>NUCLEOTIDE SEQUENCE</scope>
</reference>
<feature type="chain" id="PRO_5041736963" description="Cysteine-rich receptor-like protein kinase 25" evidence="19">
    <location>
        <begin position="25"/>
        <end position="1274"/>
    </location>
</feature>
<dbReference type="Gene3D" id="3.30.200.20">
    <property type="entry name" value="Phosphorylase Kinase, domain 1"/>
    <property type="match status" value="2"/>
</dbReference>
<evidence type="ECO:0000313" key="23">
    <source>
        <dbReference type="Proteomes" id="UP001187192"/>
    </source>
</evidence>
<evidence type="ECO:0000256" key="4">
    <source>
        <dbReference type="ARBA" id="ARBA00022679"/>
    </source>
</evidence>
<evidence type="ECO:0008006" key="24">
    <source>
        <dbReference type="Google" id="ProtNLM"/>
    </source>
</evidence>
<feature type="domain" description="Gnk2-homologous" evidence="21">
    <location>
        <begin position="144"/>
        <end position="255"/>
    </location>
</feature>
<keyword evidence="8 17" id="KW-0547">Nucleotide-binding</keyword>
<evidence type="ECO:0000259" key="21">
    <source>
        <dbReference type="PROSITE" id="PS51473"/>
    </source>
</evidence>
<proteinExistence type="predicted"/>
<comment type="subcellular location">
    <subcellularLocation>
        <location evidence="1">Membrane</location>
        <topology evidence="1">Single-pass membrane protein</topology>
    </subcellularLocation>
</comment>
<evidence type="ECO:0000256" key="15">
    <source>
        <dbReference type="ARBA" id="ARBA00047558"/>
    </source>
</evidence>
<dbReference type="GO" id="GO:0004674">
    <property type="term" value="F:protein serine/threonine kinase activity"/>
    <property type="evidence" value="ECO:0007669"/>
    <property type="project" value="UniProtKB-KW"/>
</dbReference>
<dbReference type="PANTHER" id="PTHR27002">
    <property type="entry name" value="RECEPTOR-LIKE SERINE/THREONINE-PROTEIN KINASE SD1-8"/>
    <property type="match status" value="1"/>
</dbReference>
<evidence type="ECO:0000256" key="1">
    <source>
        <dbReference type="ARBA" id="ARBA00004167"/>
    </source>
</evidence>
<keyword evidence="9" id="KW-0418">Kinase</keyword>
<evidence type="ECO:0000256" key="12">
    <source>
        <dbReference type="ARBA" id="ARBA00023136"/>
    </source>
</evidence>
<feature type="signal peptide" evidence="19">
    <location>
        <begin position="1"/>
        <end position="24"/>
    </location>
</feature>
<evidence type="ECO:0000256" key="11">
    <source>
        <dbReference type="ARBA" id="ARBA00022989"/>
    </source>
</evidence>
<evidence type="ECO:0000259" key="20">
    <source>
        <dbReference type="PROSITE" id="PS50011"/>
    </source>
</evidence>
<dbReference type="PANTHER" id="PTHR27002:SF1108">
    <property type="entry name" value="CYSTEINE-RICH RECEPTOR-KINASE-LIKE PROTEIN"/>
    <property type="match status" value="1"/>
</dbReference>
<comment type="caution">
    <text evidence="22">The sequence shown here is derived from an EMBL/GenBank/DDBJ whole genome shotgun (WGS) entry which is preliminary data.</text>
</comment>
<accession>A0AA88AAR6</accession>
<evidence type="ECO:0000256" key="13">
    <source>
        <dbReference type="ARBA" id="ARBA00023170"/>
    </source>
</evidence>
<keyword evidence="2" id="KW-0723">Serine/threonine-protein kinase</keyword>
<keyword evidence="10 17" id="KW-0067">ATP-binding</keyword>
<dbReference type="Gene3D" id="3.30.430.20">
    <property type="entry name" value="Gnk2 domain, C-X8-C-X2-C motif"/>
    <property type="match status" value="4"/>
</dbReference>
<dbReference type="GO" id="GO:0005886">
    <property type="term" value="C:plasma membrane"/>
    <property type="evidence" value="ECO:0007669"/>
    <property type="project" value="TreeGrafter"/>
</dbReference>
<dbReference type="InterPro" id="IPR011009">
    <property type="entry name" value="Kinase-like_dom_sf"/>
</dbReference>
<dbReference type="FunFam" id="1.10.510.10:FF:000129">
    <property type="entry name" value="cysteine-rich receptor-like protein kinase 10"/>
    <property type="match status" value="1"/>
</dbReference>
<keyword evidence="5 18" id="KW-0812">Transmembrane</keyword>
<dbReference type="AlphaFoldDB" id="A0AA88AAR6"/>
<feature type="domain" description="Gnk2-homologous" evidence="21">
    <location>
        <begin position="771"/>
        <end position="875"/>
    </location>
</feature>
<dbReference type="Pfam" id="PF07714">
    <property type="entry name" value="PK_Tyr_Ser-Thr"/>
    <property type="match status" value="1"/>
</dbReference>
<dbReference type="PROSITE" id="PS50011">
    <property type="entry name" value="PROTEIN_KINASE_DOM"/>
    <property type="match status" value="1"/>
</dbReference>
<feature type="domain" description="Gnk2-homologous" evidence="21">
    <location>
        <begin position="30"/>
        <end position="137"/>
    </location>
</feature>
<evidence type="ECO:0000256" key="17">
    <source>
        <dbReference type="PROSITE-ProRule" id="PRU10141"/>
    </source>
</evidence>
<evidence type="ECO:0000256" key="18">
    <source>
        <dbReference type="SAM" id="Phobius"/>
    </source>
</evidence>
<dbReference type="SMART" id="SM00220">
    <property type="entry name" value="S_TKc"/>
    <property type="match status" value="1"/>
</dbReference>
<dbReference type="InterPro" id="IPR000719">
    <property type="entry name" value="Prot_kinase_dom"/>
</dbReference>
<feature type="transmembrane region" description="Helical" evidence="18">
    <location>
        <begin position="1036"/>
        <end position="1058"/>
    </location>
</feature>
<dbReference type="InterPro" id="IPR002902">
    <property type="entry name" value="GNK2"/>
</dbReference>
<dbReference type="InterPro" id="IPR008271">
    <property type="entry name" value="Ser/Thr_kinase_AS"/>
</dbReference>
<evidence type="ECO:0000256" key="16">
    <source>
        <dbReference type="ARBA" id="ARBA00047951"/>
    </source>
</evidence>
<gene>
    <name evidence="22" type="ORF">TIFTF001_018945</name>
</gene>
<comment type="catalytic activity">
    <reaction evidence="15">
        <text>L-seryl-[protein] + ATP = O-phospho-L-seryl-[protein] + ADP + H(+)</text>
        <dbReference type="Rhea" id="RHEA:17989"/>
        <dbReference type="Rhea" id="RHEA-COMP:9863"/>
        <dbReference type="Rhea" id="RHEA-COMP:11604"/>
        <dbReference type="ChEBI" id="CHEBI:15378"/>
        <dbReference type="ChEBI" id="CHEBI:29999"/>
        <dbReference type="ChEBI" id="CHEBI:30616"/>
        <dbReference type="ChEBI" id="CHEBI:83421"/>
        <dbReference type="ChEBI" id="CHEBI:456216"/>
    </reaction>
</comment>
<dbReference type="InterPro" id="IPR001245">
    <property type="entry name" value="Ser-Thr/Tyr_kinase_cat_dom"/>
</dbReference>
<evidence type="ECO:0000256" key="19">
    <source>
        <dbReference type="SAM" id="SignalP"/>
    </source>
</evidence>
<feature type="binding site" evidence="17">
    <location>
        <position position="367"/>
    </location>
    <ligand>
        <name>ATP</name>
        <dbReference type="ChEBI" id="CHEBI:30616"/>
    </ligand>
</feature>
<name>A0AA88AAR6_FICCA</name>
<keyword evidence="13" id="KW-0675">Receptor</keyword>
<dbReference type="InterPro" id="IPR038408">
    <property type="entry name" value="GNK2_sf"/>
</dbReference>
<keyword evidence="12 18" id="KW-0472">Membrane</keyword>
<protein>
    <recommendedName>
        <fullName evidence="24">Cysteine-rich receptor-like protein kinase 25</fullName>
    </recommendedName>
</protein>
<evidence type="ECO:0000256" key="7">
    <source>
        <dbReference type="ARBA" id="ARBA00022737"/>
    </source>
</evidence>
<keyword evidence="4" id="KW-0808">Transferase</keyword>
<dbReference type="PROSITE" id="PS00108">
    <property type="entry name" value="PROTEIN_KINASE_ST"/>
    <property type="match status" value="1"/>
</dbReference>
<evidence type="ECO:0000256" key="5">
    <source>
        <dbReference type="ARBA" id="ARBA00022692"/>
    </source>
</evidence>
<evidence type="ECO:0000256" key="9">
    <source>
        <dbReference type="ARBA" id="ARBA00022777"/>
    </source>
</evidence>
<keyword evidence="11 18" id="KW-1133">Transmembrane helix</keyword>
<feature type="transmembrane region" description="Helical" evidence="18">
    <location>
        <begin position="276"/>
        <end position="299"/>
    </location>
</feature>
<dbReference type="FunFam" id="3.30.430.20:FF:000012">
    <property type="entry name" value="Cysteine-rich receptor-like protein kinase 25"/>
    <property type="match status" value="1"/>
</dbReference>
<dbReference type="CDD" id="cd23509">
    <property type="entry name" value="Gnk2-like"/>
    <property type="match status" value="4"/>
</dbReference>
<dbReference type="Gene3D" id="1.10.510.10">
    <property type="entry name" value="Transferase(Phosphotransferase) domain 1"/>
    <property type="match status" value="2"/>
</dbReference>
<evidence type="ECO:0000313" key="22">
    <source>
        <dbReference type="EMBL" id="GMN49787.1"/>
    </source>
</evidence>
<keyword evidence="23" id="KW-1185">Reference proteome</keyword>
<organism evidence="22 23">
    <name type="scientific">Ficus carica</name>
    <name type="common">Common fig</name>
    <dbReference type="NCBI Taxonomy" id="3494"/>
    <lineage>
        <taxon>Eukaryota</taxon>
        <taxon>Viridiplantae</taxon>
        <taxon>Streptophyta</taxon>
        <taxon>Embryophyta</taxon>
        <taxon>Tracheophyta</taxon>
        <taxon>Spermatophyta</taxon>
        <taxon>Magnoliopsida</taxon>
        <taxon>eudicotyledons</taxon>
        <taxon>Gunneridae</taxon>
        <taxon>Pentapetalae</taxon>
        <taxon>rosids</taxon>
        <taxon>fabids</taxon>
        <taxon>Rosales</taxon>
        <taxon>Moraceae</taxon>
        <taxon>Ficeae</taxon>
        <taxon>Ficus</taxon>
    </lineage>
</organism>
<dbReference type="FunFam" id="3.30.430.20:FF:000003">
    <property type="entry name" value="Cysteine-rich RLK (RECEPTOR-like protein kinase) 10"/>
    <property type="match status" value="1"/>
</dbReference>
<dbReference type="GO" id="GO:0006979">
    <property type="term" value="P:response to oxidative stress"/>
    <property type="evidence" value="ECO:0007669"/>
    <property type="project" value="UniProtKB-ARBA"/>
</dbReference>
<dbReference type="Proteomes" id="UP001187192">
    <property type="component" value="Unassembled WGS sequence"/>
</dbReference>
<dbReference type="InterPro" id="IPR017441">
    <property type="entry name" value="Protein_kinase_ATP_BS"/>
</dbReference>
<keyword evidence="6 19" id="KW-0732">Signal</keyword>
<evidence type="ECO:0000256" key="6">
    <source>
        <dbReference type="ARBA" id="ARBA00022729"/>
    </source>
</evidence>
<sequence>MFLHKFQIFVCLVNLCLVIKVGLASPTYRQHACTNSTTGTNLTANTTYYSNLNLLLSYLTSNATLHGGFYQITVAADTPDAATGFFICRSDIAVTSPSTCRECAANASREVLSRCPQQKQAIIWYDECWIRYEDRSVFYTTPGIVPATSLSSSLSVTENETDRFNNLLSDAMNSVADKAANSRQYAGKKFATEEEKFTSSQTVYSLAQCTPDLSAADCNTCLRSAIAFYPTCCGGKQGGTVFLPSCVTRYEFYPFYNVTGTEPLSPPPGKGKGSSIIIVAIVVPIGVFLVLFLIGFFLIRRKVKRRYLSVRLDSVRYEMGSEENFQFAMDEIETATDNFSDDNKIGEGGFGVVYKGTLPNGQKIAVKRLRGRSGQGAEQFKTEALLVAKLQHRNLVKLLGFCMERGEKILIYEYLSNKSLDNFIFDQEKRNLLDWTRRYKIIGGIARGILYLHVDSQLRIIHRDLKANNILLDDEMNPKISDFGMAKVFVVDQTHGSTNRIVGTYGYMSPEYAMHGQFSVKSDVFSFGVLVLEILSGKMNNFFYQLHGAGDLLSFAWELWREGTPLELLDPTIRGSFSRNEALRCIHMALLCVQENPALRPTMTTIVMMLNSYSVTLPAPQQPALLHRNRTQSTIATRDQESDQSTIKSDQYTFCVFNSLCKTSLRRMVGVSSIDENLRIIFLLMTSRYRNSYELTVAFTTCTSKSLNKDANPLLPQEWLRITNKVDLTFFMLETKTSFKFLWKKIMKMPSYCMFIFVLVSFLSLTTEAQEYRYHICSNETTFTPNSTYHSNLNRFLSSLTSNATLDAGYYNATVGQDPASRVYGSLLCRGDVTPDDCRNCSVTARDVAQQICPVEKVAVIWYDKCTLCYSNESFFGTLDETTIMMSNTQNITESEWFSPLVARTMNDMVAAASGAPSGNKKFATGEVKGLGLQTLYSLVQCTPDLSISDCKLCLQLIVDFLPTCCDVKRGGNVFNPSCNIRYELYPFYRVTALASSPAPALLPPPPPPVLLPPPSLPPESTIGLRGNAKISTTTIIAICVPIAVVFLLLIPIGCYWLKRRSRDEYNAVQNNQIVGNEITDVESLHFDLGMIREATDNFSDDNKLGEGGFGVVYKLWLKMIEGNAFWWARDSGEKALKIFSARLSLARSARFFDLQGSEDLLSYVWKHWTEGMQLELLDLRLRASNIENEVIRCIHIGLLCVQEDPANRPTMATIVLMLSGYSMSLPLPKSPAFIPRSRTVAENIAPLDLLESDKSSSKWGTINQMSFSDMYPR</sequence>
<feature type="transmembrane region" description="Helical" evidence="18">
    <location>
        <begin position="749"/>
        <end position="767"/>
    </location>
</feature>